<feature type="chain" id="PRO_5039492398" description="DUF11 domain-containing protein" evidence="1">
    <location>
        <begin position="27"/>
        <end position="702"/>
    </location>
</feature>
<gene>
    <name evidence="2" type="ORF">LIP_1714</name>
</gene>
<keyword evidence="3" id="KW-1185">Reference proteome</keyword>
<sequence>MLMQRRSQTRLLAAPLVLALSLCLAAAPAALGQEKAAGGGSSELVTVANEYVEILVNAGRNDTGRFAVYTTGGDPDRPEDDQKPLIYGTRDPGPWTSYTTVQIDGVSWVFGGPAQRRAGRSANYGTAVRLPEREGDAVVAAWNLGPLEVTQTLSFARSLTTGLMDTVRIAYHVENTDSRPHRVGLRIMLDTMLGENDGAPFRVAERAITTDTPLVGAEIPEFWQAFDDLGNPQVMAQGTLRHPGEAPPERVYMSNWGSLADGAWSFDFQAGRDFTRKGEFDLDSAIALFWDPKELAAGEGRDYVTYYGLGGIDIAPGQLSLGLTSAKEIEGSQDQPRPFTVVAYVQNTGAGDALNVVAELIPPREFQVVGGEAEARRSLGNLPSGGTGQVRWELEVPPGTVGTFTYRVRVSATNAESNEGSRGVEVLAPARLQVQVDALQRLGQADGGGYDPGRFQVKVTLHNAGGSSAEWVLARLAPAVQGQLRLVPGDAEQRLLRRLGPGESQELVWELRPTGQYDGNFYYNVAVGASNTGEPQRISRSIQVPRLQARLWLEPEAPSDAERPFRDGNLDVYVRAMNLRSFWGGSVVIRYDPERLRLLRVEPGRLLIEGSVGHWGEPDISQPGRVIISGDRAGWSPLILATDTFARLEFKVVGSGPTTLALESVALSAEAGQPPQRVTPSAGLAVQEDVQVWLAEPKTEEP</sequence>
<dbReference type="InterPro" id="IPR008965">
    <property type="entry name" value="CBM2/CBM3_carb-bd_dom_sf"/>
</dbReference>
<reference evidence="3" key="2">
    <citation type="journal article" date="2016" name="Int. J. Syst. Evol. Microbiol.">
        <title>Complete genome sequence and cell structure of Limnochorda pilosa, a Gram-negative spore-former within the phylum Firmicutes.</title>
        <authorList>
            <person name="Watanabe M."/>
            <person name="Kojima H."/>
            <person name="Fukui M."/>
        </authorList>
    </citation>
    <scope>NUCLEOTIDE SEQUENCE [LARGE SCALE GENOMIC DNA]</scope>
    <source>
        <strain evidence="3">HC45</strain>
    </source>
</reference>
<dbReference type="Gene3D" id="2.60.40.680">
    <property type="match status" value="1"/>
</dbReference>
<dbReference type="GO" id="GO:0030246">
    <property type="term" value="F:carbohydrate binding"/>
    <property type="evidence" value="ECO:0007669"/>
    <property type="project" value="InterPro"/>
</dbReference>
<dbReference type="Gene3D" id="2.60.40.10">
    <property type="entry name" value="Immunoglobulins"/>
    <property type="match status" value="1"/>
</dbReference>
<dbReference type="AlphaFoldDB" id="A0A0K2SKD7"/>
<evidence type="ECO:0000313" key="2">
    <source>
        <dbReference type="EMBL" id="BAS27560.1"/>
    </source>
</evidence>
<organism evidence="2 3">
    <name type="scientific">Limnochorda pilosa</name>
    <dbReference type="NCBI Taxonomy" id="1555112"/>
    <lineage>
        <taxon>Bacteria</taxon>
        <taxon>Bacillati</taxon>
        <taxon>Bacillota</taxon>
        <taxon>Limnochordia</taxon>
        <taxon>Limnochordales</taxon>
        <taxon>Limnochordaceae</taxon>
        <taxon>Limnochorda</taxon>
    </lineage>
</organism>
<name>A0A0K2SKD7_LIMPI</name>
<accession>A0A0K2SKD7</accession>
<evidence type="ECO:0000256" key="1">
    <source>
        <dbReference type="SAM" id="SignalP"/>
    </source>
</evidence>
<proteinExistence type="predicted"/>
<reference evidence="3" key="1">
    <citation type="submission" date="2015-07" db="EMBL/GenBank/DDBJ databases">
        <title>Complete genome sequence and phylogenetic analysis of Limnochorda pilosa.</title>
        <authorList>
            <person name="Watanabe M."/>
            <person name="Kojima H."/>
            <person name="Fukui M."/>
        </authorList>
    </citation>
    <scope>NUCLEOTIDE SEQUENCE [LARGE SCALE GENOMIC DNA]</scope>
    <source>
        <strain evidence="3">HC45</strain>
    </source>
</reference>
<dbReference type="SUPFAM" id="SSF49384">
    <property type="entry name" value="Carbohydrate-binding domain"/>
    <property type="match status" value="1"/>
</dbReference>
<dbReference type="InterPro" id="IPR013783">
    <property type="entry name" value="Ig-like_fold"/>
</dbReference>
<dbReference type="CDD" id="cd08547">
    <property type="entry name" value="Type_II_cohesin"/>
    <property type="match status" value="1"/>
</dbReference>
<dbReference type="EMBL" id="AP014924">
    <property type="protein sequence ID" value="BAS27560.1"/>
    <property type="molecule type" value="Genomic_DNA"/>
</dbReference>
<evidence type="ECO:0008006" key="4">
    <source>
        <dbReference type="Google" id="ProtNLM"/>
    </source>
</evidence>
<dbReference type="STRING" id="1555112.LIP_1714"/>
<feature type="signal peptide" evidence="1">
    <location>
        <begin position="1"/>
        <end position="26"/>
    </location>
</feature>
<keyword evidence="1" id="KW-0732">Signal</keyword>
<evidence type="ECO:0000313" key="3">
    <source>
        <dbReference type="Proteomes" id="UP000065807"/>
    </source>
</evidence>
<dbReference type="Proteomes" id="UP000065807">
    <property type="component" value="Chromosome"/>
</dbReference>
<dbReference type="KEGG" id="lpil:LIP_1714"/>
<protein>
    <recommendedName>
        <fullName evidence="4">DUF11 domain-containing protein</fullName>
    </recommendedName>
</protein>